<reference evidence="1 2" key="1">
    <citation type="submission" date="2018-06" db="EMBL/GenBank/DDBJ databases">
        <title>Genomic Encyclopedia of Type Strains, Phase III (KMG-III): the genomes of soil and plant-associated and newly described type strains.</title>
        <authorList>
            <person name="Whitman W."/>
        </authorList>
    </citation>
    <scope>NUCLEOTIDE SEQUENCE [LARGE SCALE GENOMIC DNA]</scope>
    <source>
        <strain evidence="1 2">CECT 9025</strain>
    </source>
</reference>
<comment type="caution">
    <text evidence="1">The sequence shown here is derived from an EMBL/GenBank/DDBJ whole genome shotgun (WGS) entry which is preliminary data.</text>
</comment>
<evidence type="ECO:0000313" key="2">
    <source>
        <dbReference type="Proteomes" id="UP000248311"/>
    </source>
</evidence>
<name>A0A318SUB2_9RHOB</name>
<sequence>MISAPCALDMARLLGRVMRYASDSGNELLVIQGRMAALTACIEMKHDPQVHLLEELALGRPRARPAEIPGTGRPI</sequence>
<dbReference type="EMBL" id="QJTE01000004">
    <property type="protein sequence ID" value="PYE82390.1"/>
    <property type="molecule type" value="Genomic_DNA"/>
</dbReference>
<dbReference type="Proteomes" id="UP000248311">
    <property type="component" value="Unassembled WGS sequence"/>
</dbReference>
<accession>A0A318SUB2</accession>
<dbReference type="RefSeq" id="WP_110815061.1">
    <property type="nucleotide sequence ID" value="NZ_QJTE01000004.1"/>
</dbReference>
<evidence type="ECO:0000313" key="1">
    <source>
        <dbReference type="EMBL" id="PYE82390.1"/>
    </source>
</evidence>
<dbReference type="AlphaFoldDB" id="A0A318SUB2"/>
<gene>
    <name evidence="1" type="ORF">DFP88_104146</name>
</gene>
<proteinExistence type="predicted"/>
<organism evidence="1 2">
    <name type="scientific">Pseudoroseicyclus aestuarii</name>
    <dbReference type="NCBI Taxonomy" id="1795041"/>
    <lineage>
        <taxon>Bacteria</taxon>
        <taxon>Pseudomonadati</taxon>
        <taxon>Pseudomonadota</taxon>
        <taxon>Alphaproteobacteria</taxon>
        <taxon>Rhodobacterales</taxon>
        <taxon>Paracoccaceae</taxon>
        <taxon>Pseudoroseicyclus</taxon>
    </lineage>
</organism>
<keyword evidence="2" id="KW-1185">Reference proteome</keyword>
<protein>
    <submittedName>
        <fullName evidence="1">Uncharacterized protein</fullName>
    </submittedName>
</protein>